<name>A0AC34RQS4_9BILA</name>
<sequence>MLSVNNVTFHAVRNHSAMSAGLMGPAVKLILQHYQLDPSKVPATGPKKNILKGDVLGYIKQQNLSPVTVKVTSASMQSIPTSETVLKPKLGEKYVDIPLTNMRKTIAKRLTASKQSVPHSYISASLKADKLSDIRKEFAKDGKKISVNDFLIKAIALALKAVPEVNVQWKNNAVVQLSKVDISVAVATPNGLITPIVFNADRLQIEQISNTVRELAARAKENKLKLDEFQGGSFTISNLGMFGITNFTAIINEPQTAILAVGGTQLELNSQLVPETRFTVTLCYDARAIDELHAQRFVNHLELLIGEPTTMLSDTKQFDFENVDFAALL</sequence>
<organism evidence="1 2">
    <name type="scientific">Panagrolaimus sp. JU765</name>
    <dbReference type="NCBI Taxonomy" id="591449"/>
    <lineage>
        <taxon>Eukaryota</taxon>
        <taxon>Metazoa</taxon>
        <taxon>Ecdysozoa</taxon>
        <taxon>Nematoda</taxon>
        <taxon>Chromadorea</taxon>
        <taxon>Rhabditida</taxon>
        <taxon>Tylenchina</taxon>
        <taxon>Panagrolaimomorpha</taxon>
        <taxon>Panagrolaimoidea</taxon>
        <taxon>Panagrolaimidae</taxon>
        <taxon>Panagrolaimus</taxon>
    </lineage>
</organism>
<evidence type="ECO:0000313" key="2">
    <source>
        <dbReference type="WBParaSite" id="JU765_v2.g932.t1"/>
    </source>
</evidence>
<dbReference type="Proteomes" id="UP000887576">
    <property type="component" value="Unplaced"/>
</dbReference>
<proteinExistence type="predicted"/>
<evidence type="ECO:0000313" key="1">
    <source>
        <dbReference type="Proteomes" id="UP000887576"/>
    </source>
</evidence>
<protein>
    <submittedName>
        <fullName evidence="2">Peripheral subunit-binding (PSBD) domain-containing protein</fullName>
    </submittedName>
</protein>
<dbReference type="WBParaSite" id="JU765_v2.g932.t1">
    <property type="protein sequence ID" value="JU765_v2.g932.t1"/>
    <property type="gene ID" value="JU765_v2.g932"/>
</dbReference>
<accession>A0AC34RQS4</accession>
<reference evidence="2" key="1">
    <citation type="submission" date="2022-11" db="UniProtKB">
        <authorList>
            <consortium name="WormBaseParasite"/>
        </authorList>
    </citation>
    <scope>IDENTIFICATION</scope>
</reference>